<keyword evidence="6" id="KW-0406">Ion transport</keyword>
<keyword evidence="6" id="KW-0915">Sodium</keyword>
<comment type="similarity">
    <text evidence="6">Belongs to the NhaA Na(+)/H(+) (TC 2.A.33) antiporter family.</text>
</comment>
<keyword evidence="6" id="KW-0050">Antiport</keyword>
<keyword evidence="3 6" id="KW-0812">Transmembrane</keyword>
<feature type="transmembrane region" description="Helical" evidence="6">
    <location>
        <begin position="269"/>
        <end position="294"/>
    </location>
</feature>
<feature type="transmembrane region" description="Helical" evidence="6">
    <location>
        <begin position="26"/>
        <end position="51"/>
    </location>
</feature>
<dbReference type="GO" id="GO:0006885">
    <property type="term" value="P:regulation of pH"/>
    <property type="evidence" value="ECO:0007669"/>
    <property type="project" value="UniProtKB-UniRule"/>
</dbReference>
<dbReference type="NCBIfam" id="TIGR00773">
    <property type="entry name" value="NhaA"/>
    <property type="match status" value="1"/>
</dbReference>
<evidence type="ECO:0000313" key="8">
    <source>
        <dbReference type="Proteomes" id="UP000010121"/>
    </source>
</evidence>
<dbReference type="Pfam" id="PF06965">
    <property type="entry name" value="Na_H_antiport_1"/>
    <property type="match status" value="1"/>
</dbReference>
<dbReference type="GO" id="GO:0015385">
    <property type="term" value="F:sodium:proton antiporter activity"/>
    <property type="evidence" value="ECO:0007669"/>
    <property type="project" value="UniProtKB-UniRule"/>
</dbReference>
<dbReference type="STRING" id="371731.Rsw2DRAFT_1910"/>
<feature type="transmembrane region" description="Helical" evidence="6">
    <location>
        <begin position="334"/>
        <end position="359"/>
    </location>
</feature>
<evidence type="ECO:0000256" key="3">
    <source>
        <dbReference type="ARBA" id="ARBA00022692"/>
    </source>
</evidence>
<evidence type="ECO:0000313" key="7">
    <source>
        <dbReference type="EMBL" id="EEW25155.1"/>
    </source>
</evidence>
<dbReference type="InterPro" id="IPR004670">
    <property type="entry name" value="NhaA"/>
</dbReference>
<keyword evidence="8" id="KW-1185">Reference proteome</keyword>
<evidence type="ECO:0000256" key="2">
    <source>
        <dbReference type="ARBA" id="ARBA00022475"/>
    </source>
</evidence>
<dbReference type="GO" id="GO:0005886">
    <property type="term" value="C:plasma membrane"/>
    <property type="evidence" value="ECO:0007669"/>
    <property type="project" value="UniProtKB-SubCell"/>
</dbReference>
<feature type="transmembrane region" description="Helical" evidence="6">
    <location>
        <begin position="371"/>
        <end position="389"/>
    </location>
</feature>
<protein>
    <recommendedName>
        <fullName evidence="6">Na(+)/H(+) antiporter NhaA</fullName>
    </recommendedName>
    <alternativeName>
        <fullName evidence="6">Sodium/proton antiporter NhaA</fullName>
    </alternativeName>
</protein>
<dbReference type="InterPro" id="IPR023171">
    <property type="entry name" value="Na/H_antiporter_dom_sf"/>
</dbReference>
<dbReference type="HAMAP" id="MF_01844">
    <property type="entry name" value="NhaA"/>
    <property type="match status" value="1"/>
</dbReference>
<dbReference type="EMBL" id="ACYY01000011">
    <property type="protein sequence ID" value="EEW25155.1"/>
    <property type="molecule type" value="Genomic_DNA"/>
</dbReference>
<keyword evidence="6" id="KW-0739">Sodium transport</keyword>
<feature type="transmembrane region" description="Helical" evidence="6">
    <location>
        <begin position="300"/>
        <end position="322"/>
    </location>
</feature>
<proteinExistence type="inferred from homology"/>
<comment type="caution">
    <text evidence="7">The sequence shown here is derived from an EMBL/GenBank/DDBJ whole genome shotgun (WGS) entry which is preliminary data.</text>
</comment>
<dbReference type="PANTHER" id="PTHR30341:SF0">
    <property type="entry name" value="NA(+)_H(+) ANTIPORTER NHAA"/>
    <property type="match status" value="1"/>
</dbReference>
<evidence type="ECO:0000256" key="5">
    <source>
        <dbReference type="ARBA" id="ARBA00023136"/>
    </source>
</evidence>
<evidence type="ECO:0000256" key="1">
    <source>
        <dbReference type="ARBA" id="ARBA00004429"/>
    </source>
</evidence>
<dbReference type="PANTHER" id="PTHR30341">
    <property type="entry name" value="SODIUM ION/PROTON ANTIPORTER NHAA-RELATED"/>
    <property type="match status" value="1"/>
</dbReference>
<keyword evidence="6" id="KW-0813">Transport</keyword>
<gene>
    <name evidence="6" type="primary">nhaA</name>
    <name evidence="7" type="ORF">Rsw2DRAFT_1910</name>
</gene>
<evidence type="ECO:0000256" key="6">
    <source>
        <dbReference type="HAMAP-Rule" id="MF_01844"/>
    </source>
</evidence>
<reference evidence="7 8" key="1">
    <citation type="submission" date="2009-08" db="EMBL/GenBank/DDBJ databases">
        <title>The draft genome of Rhodobacter sp. SW2.</title>
        <authorList>
            <consortium name="US DOE Joint Genome Institute (JGI-PGF)"/>
            <person name="Lucas S."/>
            <person name="Copeland A."/>
            <person name="Lapidus A."/>
            <person name="Glavina del Rio T."/>
            <person name="Tice H."/>
            <person name="Bruce D."/>
            <person name="Goodwin L."/>
            <person name="Pitluck S."/>
            <person name="Larimer F."/>
            <person name="Land M.L."/>
            <person name="Hauser L."/>
            <person name="Emerson D."/>
        </authorList>
    </citation>
    <scope>NUCLEOTIDE SEQUENCE [LARGE SCALE GENOMIC DNA]</scope>
    <source>
        <strain evidence="7 8">SW2</strain>
    </source>
</reference>
<dbReference type="NCBIfam" id="NF007111">
    <property type="entry name" value="PRK09560.1"/>
    <property type="match status" value="1"/>
</dbReference>
<organism evidence="7 8">
    <name type="scientific">Rhodobacter ferrooxidans</name>
    <dbReference type="NCBI Taxonomy" id="371731"/>
    <lineage>
        <taxon>Bacteria</taxon>
        <taxon>Pseudomonadati</taxon>
        <taxon>Pseudomonadota</taxon>
        <taxon>Alphaproteobacteria</taxon>
        <taxon>Rhodobacterales</taxon>
        <taxon>Rhodobacter group</taxon>
        <taxon>Rhodobacter</taxon>
    </lineage>
</organism>
<dbReference type="Proteomes" id="UP000010121">
    <property type="component" value="Unassembled WGS sequence"/>
</dbReference>
<dbReference type="eggNOG" id="COG3004">
    <property type="taxonomic scope" value="Bacteria"/>
</dbReference>
<evidence type="ECO:0000256" key="4">
    <source>
        <dbReference type="ARBA" id="ARBA00022989"/>
    </source>
</evidence>
<dbReference type="Gene3D" id="1.20.1530.10">
    <property type="entry name" value="Na+/H+ antiporter like domain"/>
    <property type="match status" value="1"/>
</dbReference>
<sequence>MQTHSPSPQGETTLWQFLNSEAAGGIVLMAVAALAIITANSPLAAAYFHALHVYIGPMSLQHWINDALMATFFLMVGLEIKREMTEGHLATWPARLLPGVAALGGMALPALVFLAFNRGSPELSRGWAIPTATDIAFALGVLALLGPRVPVALKVFLAALAIIDDLGAVIVIALFYSGGLSGIDLGLAALVVVALVAMNRLGVSRLLPYLLLGVVLWVFVWRSGLHATLAGVVLALTIPVRHLADESTSAVEAPASPLHRLERLLHKPVGFFVVPLFGFANAGVSFAGLTPAVLTEPLTLGIAGGLLIGKLLGVFGAVTLLVRSGLAKLPEGAGWTQVLGVALLCGIGFTMSLFIGLLAFDDAALQDRVKIGILAGSLLAGVLGAAVLWRSGRA</sequence>
<feature type="transmembrane region" description="Helical" evidence="6">
    <location>
        <begin position="92"/>
        <end position="115"/>
    </location>
</feature>
<dbReference type="NCBIfam" id="NF007112">
    <property type="entry name" value="PRK09561.1"/>
    <property type="match status" value="1"/>
</dbReference>
<keyword evidence="2 6" id="KW-1003">Cell membrane</keyword>
<comment type="catalytic activity">
    <reaction evidence="6">
        <text>Na(+)(in) + 2 H(+)(out) = Na(+)(out) + 2 H(+)(in)</text>
        <dbReference type="Rhea" id="RHEA:29251"/>
        <dbReference type="ChEBI" id="CHEBI:15378"/>
        <dbReference type="ChEBI" id="CHEBI:29101"/>
    </reaction>
</comment>
<feature type="transmembrane region" description="Helical" evidence="6">
    <location>
        <begin position="183"/>
        <end position="203"/>
    </location>
</feature>
<feature type="transmembrane region" description="Helical" evidence="6">
    <location>
        <begin position="151"/>
        <end position="176"/>
    </location>
</feature>
<keyword evidence="4 6" id="KW-1133">Transmembrane helix</keyword>
<keyword evidence="5 6" id="KW-0472">Membrane</keyword>
<comment type="function">
    <text evidence="6">Na(+)/H(+) antiporter that extrudes sodium in exchange for external protons.</text>
</comment>
<feature type="transmembrane region" description="Helical" evidence="6">
    <location>
        <begin position="209"/>
        <end position="236"/>
    </location>
</feature>
<feature type="transmembrane region" description="Helical" evidence="6">
    <location>
        <begin position="63"/>
        <end position="80"/>
    </location>
</feature>
<dbReference type="OrthoDB" id="9808135at2"/>
<feature type="transmembrane region" description="Helical" evidence="6">
    <location>
        <begin position="127"/>
        <end position="145"/>
    </location>
</feature>
<accession>C8S1I2</accession>
<comment type="subcellular location">
    <subcellularLocation>
        <location evidence="1">Cell inner membrane</location>
        <topology evidence="1">Multi-pass membrane protein</topology>
    </subcellularLocation>
    <subcellularLocation>
        <location evidence="6">Cell membrane</location>
        <topology evidence="6">Multi-pass membrane protein</topology>
    </subcellularLocation>
</comment>
<name>C8S1I2_9RHOB</name>
<dbReference type="AlphaFoldDB" id="C8S1I2"/>
<dbReference type="RefSeq" id="WP_008030386.1">
    <property type="nucleotide sequence ID" value="NZ_ACYY01000011.1"/>
</dbReference>